<reference evidence="10" key="1">
    <citation type="submission" date="2011-05" db="EMBL/GenBank/DDBJ databases">
        <title>The genome sequence of Vittaforma corneae strain ATCC 50505.</title>
        <authorList>
            <consortium name="The Broad Institute Genome Sequencing Platform"/>
            <person name="Cuomo C."/>
            <person name="Didier E."/>
            <person name="Bowers L."/>
            <person name="Young S.K."/>
            <person name="Zeng Q."/>
            <person name="Gargeya S."/>
            <person name="Fitzgerald M."/>
            <person name="Haas B."/>
            <person name="Abouelleil A."/>
            <person name="Alvarado L."/>
            <person name="Arachchi H.M."/>
            <person name="Berlin A."/>
            <person name="Chapman S.B."/>
            <person name="Gearin G."/>
            <person name="Goldberg J."/>
            <person name="Griggs A."/>
            <person name="Gujja S."/>
            <person name="Hansen M."/>
            <person name="Heiman D."/>
            <person name="Howarth C."/>
            <person name="Larimer J."/>
            <person name="Lui A."/>
            <person name="MacDonald P.J.P."/>
            <person name="McCowen C."/>
            <person name="Montmayeur A."/>
            <person name="Murphy C."/>
            <person name="Neiman D."/>
            <person name="Pearson M."/>
            <person name="Priest M."/>
            <person name="Roberts A."/>
            <person name="Saif S."/>
            <person name="Shea T."/>
            <person name="Sisk P."/>
            <person name="Stolte C."/>
            <person name="Sykes S."/>
            <person name="Wortman J."/>
            <person name="Nusbaum C."/>
            <person name="Birren B."/>
        </authorList>
    </citation>
    <scope>NUCLEOTIDE SEQUENCE [LARGE SCALE GENOMIC DNA]</scope>
    <source>
        <strain evidence="10">ATCC 50505</strain>
    </source>
</reference>
<organism evidence="9 10">
    <name type="scientific">Vittaforma corneae (strain ATCC 50505)</name>
    <name type="common">Microsporidian parasite</name>
    <name type="synonym">Nosema corneum</name>
    <dbReference type="NCBI Taxonomy" id="993615"/>
    <lineage>
        <taxon>Eukaryota</taxon>
        <taxon>Fungi</taxon>
        <taxon>Fungi incertae sedis</taxon>
        <taxon>Microsporidia</taxon>
        <taxon>Nosematidae</taxon>
        <taxon>Vittaforma</taxon>
    </lineage>
</organism>
<keyword evidence="10" id="KW-1185">Reference proteome</keyword>
<proteinExistence type="inferred from homology"/>
<dbReference type="Pfam" id="PF00163">
    <property type="entry name" value="Ribosomal_S4"/>
    <property type="match status" value="1"/>
</dbReference>
<evidence type="ECO:0000256" key="1">
    <source>
        <dbReference type="ARBA" id="ARBA00004604"/>
    </source>
</evidence>
<dbReference type="GO" id="GO:0042274">
    <property type="term" value="P:ribosomal small subunit biogenesis"/>
    <property type="evidence" value="ECO:0007669"/>
    <property type="project" value="TreeGrafter"/>
</dbReference>
<evidence type="ECO:0000256" key="3">
    <source>
        <dbReference type="ARBA" id="ARBA00022517"/>
    </source>
</evidence>
<dbReference type="InParanoid" id="L2GNT4"/>
<evidence type="ECO:0000256" key="6">
    <source>
        <dbReference type="ARBA" id="ARBA00023274"/>
    </source>
</evidence>
<evidence type="ECO:0000256" key="7">
    <source>
        <dbReference type="PROSITE-ProRule" id="PRU00182"/>
    </source>
</evidence>
<keyword evidence="4 7" id="KW-0694">RNA-binding</keyword>
<dbReference type="Gene3D" id="3.10.290.10">
    <property type="entry name" value="RNA-binding S4 domain"/>
    <property type="match status" value="1"/>
</dbReference>
<gene>
    <name evidence="9" type="ORF">VICG_00600</name>
</gene>
<evidence type="ECO:0000313" key="9">
    <source>
        <dbReference type="EMBL" id="ELA42501.1"/>
    </source>
</evidence>
<keyword evidence="6" id="KW-0687">Ribonucleoprotein</keyword>
<dbReference type="PANTHER" id="PTHR11831">
    <property type="entry name" value="30S 40S RIBOSOMAL PROTEIN"/>
    <property type="match status" value="1"/>
</dbReference>
<evidence type="ECO:0000256" key="5">
    <source>
        <dbReference type="ARBA" id="ARBA00023242"/>
    </source>
</evidence>
<evidence type="ECO:0000313" key="10">
    <source>
        <dbReference type="Proteomes" id="UP000011082"/>
    </source>
</evidence>
<dbReference type="InterPro" id="IPR036986">
    <property type="entry name" value="S4_RNA-bd_sf"/>
</dbReference>
<evidence type="ECO:0000256" key="4">
    <source>
        <dbReference type="ARBA" id="ARBA00022884"/>
    </source>
</evidence>
<evidence type="ECO:0000256" key="2">
    <source>
        <dbReference type="ARBA" id="ARBA00007465"/>
    </source>
</evidence>
<dbReference type="GO" id="GO:0019843">
    <property type="term" value="F:rRNA binding"/>
    <property type="evidence" value="ECO:0007669"/>
    <property type="project" value="InterPro"/>
</dbReference>
<dbReference type="InterPro" id="IPR001912">
    <property type="entry name" value="Ribosomal_uS4_N"/>
</dbReference>
<dbReference type="Proteomes" id="UP000011082">
    <property type="component" value="Unassembled WGS sequence"/>
</dbReference>
<protein>
    <recommendedName>
        <fullName evidence="8">Small ribosomal subunit protein uS4 N-terminal domain-containing protein</fullName>
    </recommendedName>
</protein>
<dbReference type="FunCoup" id="L2GNT4">
    <property type="interactions" value="63"/>
</dbReference>
<dbReference type="AlphaFoldDB" id="L2GNT4"/>
<dbReference type="HOGENOM" id="CLU_097281_0_0_1"/>
<comment type="similarity">
    <text evidence="2">Belongs to the universal ribosomal protein uS4 family.</text>
</comment>
<dbReference type="RefSeq" id="XP_007604052.1">
    <property type="nucleotide sequence ID" value="XM_007603990.1"/>
</dbReference>
<sequence>MRKLKFHEQKLLKKVNFLEWKKTNTTREQLVTTKYLLKERDEYKKYNLVVGMIKKLSETLSRLSDNDPTKLVVAKKLINLLYDAGIISERKLVECTKVNVSSFCERRLPMVMVKKKMIKTFIHADEFVQHGHIRVGIKTVNDPSVLISRTMEDFVAWVDSSKVKKKIDEFNDRQDDYNFIS</sequence>
<dbReference type="EMBL" id="JH370132">
    <property type="protein sequence ID" value="ELA42501.1"/>
    <property type="molecule type" value="Genomic_DNA"/>
</dbReference>
<dbReference type="GeneID" id="19881317"/>
<dbReference type="GO" id="GO:0032040">
    <property type="term" value="C:small-subunit processome"/>
    <property type="evidence" value="ECO:0007669"/>
    <property type="project" value="TreeGrafter"/>
</dbReference>
<feature type="domain" description="Small ribosomal subunit protein uS4 N-terminal" evidence="8">
    <location>
        <begin position="3"/>
        <end position="105"/>
    </location>
</feature>
<dbReference type="OMA" id="FRIKHEQ"/>
<dbReference type="PROSITE" id="PS50889">
    <property type="entry name" value="S4"/>
    <property type="match status" value="1"/>
</dbReference>
<dbReference type="SMART" id="SM01390">
    <property type="entry name" value="Ribosomal_S4"/>
    <property type="match status" value="1"/>
</dbReference>
<keyword evidence="5" id="KW-0539">Nucleus</keyword>
<dbReference type="OrthoDB" id="10248812at2759"/>
<dbReference type="InterPro" id="IPR022801">
    <property type="entry name" value="Ribosomal_uS4"/>
</dbReference>
<name>L2GNT4_VITCO</name>
<dbReference type="GO" id="GO:0034457">
    <property type="term" value="C:Mpp10 complex"/>
    <property type="evidence" value="ECO:0007669"/>
    <property type="project" value="TreeGrafter"/>
</dbReference>
<dbReference type="GO" id="GO:0030515">
    <property type="term" value="F:snoRNA binding"/>
    <property type="evidence" value="ECO:0007669"/>
    <property type="project" value="TreeGrafter"/>
</dbReference>
<dbReference type="InterPro" id="IPR002942">
    <property type="entry name" value="S4_RNA-bd"/>
</dbReference>
<dbReference type="GO" id="GO:0006364">
    <property type="term" value="P:rRNA processing"/>
    <property type="evidence" value="ECO:0007669"/>
    <property type="project" value="TreeGrafter"/>
</dbReference>
<dbReference type="STRING" id="993615.L2GNT4"/>
<comment type="subcellular location">
    <subcellularLocation>
        <location evidence="1">Nucleus</location>
        <location evidence="1">Nucleolus</location>
    </subcellularLocation>
</comment>
<dbReference type="SUPFAM" id="SSF55174">
    <property type="entry name" value="Alpha-L RNA-binding motif"/>
    <property type="match status" value="1"/>
</dbReference>
<dbReference type="VEuPathDB" id="MicrosporidiaDB:VICG_00600"/>
<accession>L2GNT4</accession>
<dbReference type="PANTHER" id="PTHR11831:SF1">
    <property type="entry name" value="U3 SMALL NUCLEOLAR RIBONUCLEOPROTEIN PROTEIN IMP3"/>
    <property type="match status" value="1"/>
</dbReference>
<keyword evidence="3" id="KW-0690">Ribosome biogenesis</keyword>
<evidence type="ECO:0000259" key="8">
    <source>
        <dbReference type="SMART" id="SM01390"/>
    </source>
</evidence>
<dbReference type="Pfam" id="PF01479">
    <property type="entry name" value="S4"/>
    <property type="match status" value="1"/>
</dbReference>